<feature type="domain" description="Rcc01698-like C-terminal" evidence="2">
    <location>
        <begin position="485"/>
        <end position="579"/>
    </location>
</feature>
<feature type="domain" description="Tip attachment protein J" evidence="1">
    <location>
        <begin position="230"/>
        <end position="392"/>
    </location>
</feature>
<dbReference type="Pfam" id="PF13550">
    <property type="entry name" value="Phage-tail_3"/>
    <property type="match status" value="1"/>
</dbReference>
<gene>
    <name evidence="3" type="ORF">FHS54_002110</name>
</gene>
<evidence type="ECO:0000259" key="2">
    <source>
        <dbReference type="Pfam" id="PF23666"/>
    </source>
</evidence>
<dbReference type="InterPro" id="IPR032876">
    <property type="entry name" value="J_dom"/>
</dbReference>
<evidence type="ECO:0008006" key="5">
    <source>
        <dbReference type="Google" id="ProtNLM"/>
    </source>
</evidence>
<proteinExistence type="predicted"/>
<keyword evidence="4" id="KW-1185">Reference proteome</keyword>
<dbReference type="RefSeq" id="WP_167303748.1">
    <property type="nucleotide sequence ID" value="NZ_JAASQR010000003.1"/>
</dbReference>
<evidence type="ECO:0000259" key="1">
    <source>
        <dbReference type="Pfam" id="PF13550"/>
    </source>
</evidence>
<comment type="caution">
    <text evidence="3">The sequence shown here is derived from an EMBL/GenBank/DDBJ whole genome shotgun (WGS) entry which is preliminary data.</text>
</comment>
<evidence type="ECO:0000313" key="3">
    <source>
        <dbReference type="EMBL" id="NIJ17121.1"/>
    </source>
</evidence>
<accession>A0A846M8R1</accession>
<name>A0A846M8R1_9SPHN</name>
<dbReference type="InterPro" id="IPR056490">
    <property type="entry name" value="Rcc01698_C"/>
</dbReference>
<dbReference type="Proteomes" id="UP000576821">
    <property type="component" value="Unassembled WGS sequence"/>
</dbReference>
<reference evidence="3 4" key="1">
    <citation type="submission" date="2020-03" db="EMBL/GenBank/DDBJ databases">
        <title>Genomic Encyclopedia of Type Strains, Phase IV (KMG-IV): sequencing the most valuable type-strain genomes for metagenomic binning, comparative biology and taxonomic classification.</title>
        <authorList>
            <person name="Goeker M."/>
        </authorList>
    </citation>
    <scope>NUCLEOTIDE SEQUENCE [LARGE SCALE GENOMIC DNA]</scope>
    <source>
        <strain evidence="3 4">DSM 21299</strain>
    </source>
</reference>
<sequence length="732" mass="76646">MATIVLTALGTAIGGPLGAAIGGLIGNSLDQAVLFKPKGVEGRRLADLQVQTSTYGAQMPKIFGKMRVAGTVIWATDLKEKRKKSGGGKGRPSVTSYSYSSSFAVALSARKIKAVRRIWADGNLLRGAAGDFKSELGAFRLHMGGEAQAVDPLIASAQGLSQTPAHRGIAYVVFEDLQLADFGNRIPSLTFEVEADDGAVGIGFIAQHLCGGLLSAGGLGDVDGFAAGGTDVADAIMPLAQAHDLAFIDGEAGLRLAGTVADEEDEAELRQADLCQRVNGRKLDPAERAGAAAEGVPVALSLRHYDAERDYQAGVQRISRPGPGRVEQGIDLPAVLSGGAARFLSARRLAHAWAGRSTIMLRCGWDALRHDAGDVVRVEGAPGRWRIEEREWEAMAVRLTLRRVPGGESMLPPGASSGAVVRQEDAPHGPTTLMLADLPLIRDGLVSSPVIVAAASGGAGWRGAALFAMGATGEATPVGRTAPAAVMGRVDELLPPGSAAMIDERHSLHVTLLAAEWELGDADEAALSLGRNLVLAGRELIQFSRAVQTGPLSFRLDGLRRGLCGTEWAMVGHEADEPFLLVEEDRLVEPFVTQSGIEAGAALRLAAIGVGDAEPSEAVLTVGGEALVPPSPVHAGAVPDGGGGWTVTWTRRSRGGWRWLSGSDVPLAEESERYEVKVLDGDALVRRVETVFPAWTYDAAMVAADGGGEMAVEIRQIGSFAMGRATRLQLSL</sequence>
<organism evidence="3 4">
    <name type="scientific">Sphingobium vermicomposti</name>
    <dbReference type="NCBI Taxonomy" id="529005"/>
    <lineage>
        <taxon>Bacteria</taxon>
        <taxon>Pseudomonadati</taxon>
        <taxon>Pseudomonadota</taxon>
        <taxon>Alphaproteobacteria</taxon>
        <taxon>Sphingomonadales</taxon>
        <taxon>Sphingomonadaceae</taxon>
        <taxon>Sphingobium</taxon>
    </lineage>
</organism>
<dbReference type="AlphaFoldDB" id="A0A846M8R1"/>
<evidence type="ECO:0000313" key="4">
    <source>
        <dbReference type="Proteomes" id="UP000576821"/>
    </source>
</evidence>
<protein>
    <recommendedName>
        <fullName evidence="5">Tip attachment protein J domain-containing protein</fullName>
    </recommendedName>
</protein>
<dbReference type="EMBL" id="JAASQR010000003">
    <property type="protein sequence ID" value="NIJ17121.1"/>
    <property type="molecule type" value="Genomic_DNA"/>
</dbReference>
<dbReference type="Pfam" id="PF23666">
    <property type="entry name" value="Rcc01698_C"/>
    <property type="match status" value="1"/>
</dbReference>